<proteinExistence type="evidence at protein level"/>
<evidence type="ECO:0008006" key="4">
    <source>
        <dbReference type="Google" id="ProtNLM"/>
    </source>
</evidence>
<keyword evidence="3" id="KW-0862">Zinc</keyword>
<evidence type="ECO:0000313" key="1">
    <source>
        <dbReference type="EMBL" id="CAE30629.1"/>
    </source>
</evidence>
<dbReference type="EvolutionaryTrace" id="A0A0H3LGE5"/>
<dbReference type="CDD" id="cd10920">
    <property type="entry name" value="CE4_WbmS"/>
    <property type="match status" value="1"/>
</dbReference>
<feature type="binding site" evidence="3">
    <location>
        <position position="91"/>
    </location>
    <ligand>
        <name>Zn(2+)</name>
        <dbReference type="ChEBI" id="CHEBI:29105"/>
    </ligand>
</feature>
<dbReference type="PDBsum" id="3HFT"/>
<feature type="binding site" evidence="3">
    <location>
        <position position="45"/>
    </location>
    <ligand>
        <name>Zn(2+)</name>
        <dbReference type="ChEBI" id="CHEBI:29105"/>
    </ligand>
</feature>
<dbReference type="AlphaFoldDB" id="A0A0H3LGE5"/>
<dbReference type="Pfam" id="PF22537">
    <property type="entry name" value="WbmS-like"/>
    <property type="match status" value="1"/>
</dbReference>
<gene>
    <name evidence="1" type="primary">wbmS</name>
    <name evidence="1" type="ordered locus">BB0128</name>
</gene>
<dbReference type="KEGG" id="bbr:BB0128"/>
<dbReference type="GeneID" id="56481188"/>
<dbReference type="GO" id="GO:0046872">
    <property type="term" value="F:metal ion binding"/>
    <property type="evidence" value="ECO:0007669"/>
    <property type="project" value="UniProtKB-KW"/>
</dbReference>
<protein>
    <recommendedName>
        <fullName evidence="4">NodB homology domain-containing protein</fullName>
    </recommendedName>
</protein>
<name>A0A0H3LGE5_BORBR</name>
<evidence type="ECO:0000313" key="2">
    <source>
        <dbReference type="Proteomes" id="UP000001027"/>
    </source>
</evidence>
<organism evidence="1 2">
    <name type="scientific">Bordetella bronchiseptica (strain ATCC BAA-588 / NCTC 13252 / RB50)</name>
    <name type="common">Alcaligenes bronchisepticus</name>
    <dbReference type="NCBI Taxonomy" id="257310"/>
    <lineage>
        <taxon>Bacteria</taxon>
        <taxon>Pseudomonadati</taxon>
        <taxon>Pseudomonadota</taxon>
        <taxon>Betaproteobacteria</taxon>
        <taxon>Burkholderiales</taxon>
        <taxon>Alcaligenaceae</taxon>
        <taxon>Bordetella</taxon>
    </lineage>
</organism>
<reference evidence="1 2" key="1">
    <citation type="journal article" date="2003" name="Nat. Genet.">
        <title>Comparative analysis of the genome sequences of Bordetella pertussis, Bordetella parapertussis and Bordetella bronchiseptica.</title>
        <authorList>
            <person name="Parkhill J."/>
            <person name="Sebaihia M."/>
            <person name="Preston A."/>
            <person name="Murphy L.D."/>
            <person name="Thomson N.R."/>
            <person name="Harris D.E."/>
            <person name="Holden M.T.G."/>
            <person name="Churcher C.M."/>
            <person name="Bentley S.D."/>
            <person name="Mungall K.L."/>
            <person name="Cerdeno-Tarraga A.-M."/>
            <person name="Temple L."/>
            <person name="James K.D."/>
            <person name="Harris B."/>
            <person name="Quail M.A."/>
            <person name="Achtman M."/>
            <person name="Atkin R."/>
            <person name="Baker S."/>
            <person name="Basham D."/>
            <person name="Bason N."/>
            <person name="Cherevach I."/>
            <person name="Chillingworth T."/>
            <person name="Collins M."/>
            <person name="Cronin A."/>
            <person name="Davis P."/>
            <person name="Doggett J."/>
            <person name="Feltwell T."/>
            <person name="Goble A."/>
            <person name="Hamlin N."/>
            <person name="Hauser H."/>
            <person name="Holroyd S."/>
            <person name="Jagels K."/>
            <person name="Leather S."/>
            <person name="Moule S."/>
            <person name="Norberczak H."/>
            <person name="O'Neil S."/>
            <person name="Ormond D."/>
            <person name="Price C."/>
            <person name="Rabbinowitsch E."/>
            <person name="Rutter S."/>
            <person name="Sanders M."/>
            <person name="Saunders D."/>
            <person name="Seeger K."/>
            <person name="Sharp S."/>
            <person name="Simmonds M."/>
            <person name="Skelton J."/>
            <person name="Squares R."/>
            <person name="Squares S."/>
            <person name="Stevens K."/>
            <person name="Unwin L."/>
            <person name="Whitehead S."/>
            <person name="Barrell B.G."/>
            <person name="Maskell D.J."/>
        </authorList>
    </citation>
    <scope>NUCLEOTIDE SEQUENCE [LARGE SCALE GENOMIC DNA]</scope>
    <source>
        <strain evidence="1 2">ATCC BAA-588 / NCTC 13252 / RB50</strain>
    </source>
</reference>
<accession>A0A0H3LGE5</accession>
<feature type="binding site" evidence="3">
    <location>
        <position position="126"/>
    </location>
    <ligand>
        <name>Zn(2+)</name>
        <dbReference type="ChEBI" id="CHEBI:29105"/>
    </ligand>
</feature>
<sequence length="256" mass="29809">MAGAAHRLMEARMRRYDNKFARISDIDINQPESWRGRIFLTFDIDWAADFVLQDTIDLIEGAGVCATWFATHSTPLLENIRRNPLFELGVHPNFNPLLAGAHAEGVQEILDRTLELAPGCVSVRSHSLVQATSILNMFGERRLRYDCNILVPWDAGIVLQPWRHWTGDMVRVPYLWEDDVACLYDWEFDSTFDYWYQPDGINVLDFHPIHVYMNTESLRRYEDSREVHRNPVDLIRWRNTSAGSRTFLQSLLARNI</sequence>
<dbReference type="HOGENOM" id="CLU_1169203_0_0_4"/>
<dbReference type="Proteomes" id="UP000001027">
    <property type="component" value="Chromosome"/>
</dbReference>
<evidence type="ECO:0007829" key="3">
    <source>
        <dbReference type="PDB" id="3HFT"/>
    </source>
</evidence>
<dbReference type="eggNOG" id="ENOG50329KE">
    <property type="taxonomic scope" value="Bacteria"/>
</dbReference>
<dbReference type="Gene3D" id="3.20.20.370">
    <property type="entry name" value="Glycoside hydrolase/deacetylase"/>
    <property type="match status" value="1"/>
</dbReference>
<dbReference type="RefSeq" id="WP_010925715.1">
    <property type="nucleotide sequence ID" value="NC_002927.3"/>
</dbReference>
<dbReference type="SMR" id="A0A0H3LGE5"/>
<keyword evidence="3" id="KW-0002">3D-structure</keyword>
<keyword evidence="3" id="KW-0479">Metal-binding</keyword>
<dbReference type="InterPro" id="IPR054492">
    <property type="entry name" value="WbmS-like"/>
</dbReference>
<dbReference type="EMBL" id="BX640437">
    <property type="protein sequence ID" value="CAE30629.1"/>
    <property type="molecule type" value="Genomic_DNA"/>
</dbReference>
<reference evidence="3" key="2">
    <citation type="submission" date="2009-05" db="PDB data bank">
        <title>Crystal structure of WbmS, polysaccharide deacetylase involved in O-antigen biosynthesis (NP_886680.1) from BORDETELLA BRONCHISEPTICA at 1.90 A resolution.</title>
        <authorList>
            <consortium name="Joint Center for Structural Genomics (JCSG)"/>
        </authorList>
    </citation>
    <scope>X-RAY CRYSTALLOGRAPHY (1.90 ANGSTROMS) IN COMPLEX WITH ZN(2+)</scope>
</reference>
<dbReference type="PDB" id="3HFT">
    <property type="method" value="X-ray"/>
    <property type="resolution" value="1.90 A"/>
    <property type="chains" value="A=1-256"/>
</dbReference>